<gene>
    <name evidence="1" type="ORF">LF1_09100</name>
</gene>
<dbReference type="EMBL" id="VRLW01000001">
    <property type="protein sequence ID" value="KAA1258391.1"/>
    <property type="molecule type" value="Genomic_DNA"/>
</dbReference>
<name>A0A5B1CDV3_9BACT</name>
<dbReference type="AlphaFoldDB" id="A0A5B1CDV3"/>
<dbReference type="Proteomes" id="UP000322699">
    <property type="component" value="Unassembled WGS sequence"/>
</dbReference>
<organism evidence="1 2">
    <name type="scientific">Rubripirellula obstinata</name>
    <dbReference type="NCBI Taxonomy" id="406547"/>
    <lineage>
        <taxon>Bacteria</taxon>
        <taxon>Pseudomonadati</taxon>
        <taxon>Planctomycetota</taxon>
        <taxon>Planctomycetia</taxon>
        <taxon>Pirellulales</taxon>
        <taxon>Pirellulaceae</taxon>
        <taxon>Rubripirellula</taxon>
    </lineage>
</organism>
<reference evidence="1 2" key="1">
    <citation type="submission" date="2019-08" db="EMBL/GenBank/DDBJ databases">
        <title>Deep-cultivation of Planctomycetes and their phenomic and genomic characterization uncovers novel biology.</title>
        <authorList>
            <person name="Wiegand S."/>
            <person name="Jogler M."/>
            <person name="Boedeker C."/>
            <person name="Pinto D."/>
            <person name="Vollmers J."/>
            <person name="Rivas-Marin E."/>
            <person name="Kohn T."/>
            <person name="Peeters S.H."/>
            <person name="Heuer A."/>
            <person name="Rast P."/>
            <person name="Oberbeckmann S."/>
            <person name="Bunk B."/>
            <person name="Jeske O."/>
            <person name="Meyerdierks A."/>
            <person name="Storesund J.E."/>
            <person name="Kallscheuer N."/>
            <person name="Luecker S."/>
            <person name="Lage O.M."/>
            <person name="Pohl T."/>
            <person name="Merkel B.J."/>
            <person name="Hornburger P."/>
            <person name="Mueller R.-W."/>
            <person name="Bruemmer F."/>
            <person name="Labrenz M."/>
            <person name="Spormann A.M."/>
            <person name="Op Den Camp H."/>
            <person name="Overmann J."/>
            <person name="Amann R."/>
            <person name="Jetten M.S.M."/>
            <person name="Mascher T."/>
            <person name="Medema M.H."/>
            <person name="Devos D.P."/>
            <person name="Kaster A.-K."/>
            <person name="Ovreas L."/>
            <person name="Rohde M."/>
            <person name="Galperin M.Y."/>
            <person name="Jogler C."/>
        </authorList>
    </citation>
    <scope>NUCLEOTIDE SEQUENCE [LARGE SCALE GENOMIC DNA]</scope>
    <source>
        <strain evidence="1 2">LF1</strain>
    </source>
</reference>
<keyword evidence="2" id="KW-1185">Reference proteome</keyword>
<accession>A0A5B1CDV3</accession>
<dbReference type="RefSeq" id="WP_068261729.1">
    <property type="nucleotide sequence ID" value="NZ_VRLW01000001.1"/>
</dbReference>
<sequence length="262" mass="29540">MTSDRETIDLHLGLHEIPKHTMTITRINGAIEQLFPNLEEFIENTEAKVQPRKDYPIERDDVGGITSKTQFEIKIERALWSKYHEHKSSEASPFLPTCPRIVGYQVPLFNQDNQQGWGEIDLIGASPNGMPVPIELKQDTGENVLKMIVQSAAYSIAVRKVWNLPNSPFQKCWQSLALGNELPKEMSEINCICLATEAYWKRARGNASGRRSEGQIMPDSWPLINRLVEKFSEHGIQVSFASVVLAPELPTISSCSQEQLPI</sequence>
<evidence type="ECO:0000313" key="1">
    <source>
        <dbReference type="EMBL" id="KAA1258391.1"/>
    </source>
</evidence>
<protein>
    <submittedName>
        <fullName evidence="1">Uncharacterized protein</fullName>
    </submittedName>
</protein>
<comment type="caution">
    <text evidence="1">The sequence shown here is derived from an EMBL/GenBank/DDBJ whole genome shotgun (WGS) entry which is preliminary data.</text>
</comment>
<proteinExistence type="predicted"/>
<evidence type="ECO:0000313" key="2">
    <source>
        <dbReference type="Proteomes" id="UP000322699"/>
    </source>
</evidence>